<dbReference type="AlphaFoldDB" id="A0A9W6LI43"/>
<comment type="similarity">
    <text evidence="1">Belongs to the acetyltransferase family.</text>
</comment>
<comment type="caution">
    <text evidence="5">The sequence shown here is derived from an EMBL/GenBank/DDBJ whole genome shotgun (WGS) entry which is preliminary data.</text>
</comment>
<evidence type="ECO:0000256" key="2">
    <source>
        <dbReference type="ARBA" id="ARBA00022679"/>
    </source>
</evidence>
<dbReference type="FunFam" id="3.40.630.30:FF:000064">
    <property type="entry name" value="GNAT family acetyltransferase"/>
    <property type="match status" value="1"/>
</dbReference>
<evidence type="ECO:0000256" key="1">
    <source>
        <dbReference type="ARBA" id="ARBA00008694"/>
    </source>
</evidence>
<dbReference type="PROSITE" id="PS51186">
    <property type="entry name" value="GNAT"/>
    <property type="match status" value="1"/>
</dbReference>
<accession>A0A9W6LI43</accession>
<dbReference type="InterPro" id="IPR051016">
    <property type="entry name" value="Diverse_Substrate_AcTransf"/>
</dbReference>
<dbReference type="Proteomes" id="UP001144313">
    <property type="component" value="Unassembled WGS sequence"/>
</dbReference>
<dbReference type="CDD" id="cd04301">
    <property type="entry name" value="NAT_SF"/>
    <property type="match status" value="1"/>
</dbReference>
<dbReference type="Pfam" id="PF00583">
    <property type="entry name" value="Acetyltransf_1"/>
    <property type="match status" value="1"/>
</dbReference>
<keyword evidence="6" id="KW-1185">Reference proteome</keyword>
<proteinExistence type="inferred from homology"/>
<keyword evidence="3" id="KW-0012">Acyltransferase</keyword>
<dbReference type="InterPro" id="IPR000182">
    <property type="entry name" value="GNAT_dom"/>
</dbReference>
<organism evidence="5 6">
    <name type="scientific">Glycomyces algeriensis</name>
    <dbReference type="NCBI Taxonomy" id="256037"/>
    <lineage>
        <taxon>Bacteria</taxon>
        <taxon>Bacillati</taxon>
        <taxon>Actinomycetota</taxon>
        <taxon>Actinomycetes</taxon>
        <taxon>Glycomycetales</taxon>
        <taxon>Glycomycetaceae</taxon>
        <taxon>Glycomyces</taxon>
    </lineage>
</organism>
<evidence type="ECO:0000256" key="3">
    <source>
        <dbReference type="ARBA" id="ARBA00023315"/>
    </source>
</evidence>
<gene>
    <name evidence="5" type="ORF">GALLR39Z86_45470</name>
</gene>
<dbReference type="EMBL" id="BSDT01000001">
    <property type="protein sequence ID" value="GLI44697.1"/>
    <property type="molecule type" value="Genomic_DNA"/>
</dbReference>
<reference evidence="5" key="1">
    <citation type="submission" date="2022-12" db="EMBL/GenBank/DDBJ databases">
        <title>Reference genome sequencing for broad-spectrum identification of bacterial and archaeal isolates by mass spectrometry.</title>
        <authorList>
            <person name="Sekiguchi Y."/>
            <person name="Tourlousse D.M."/>
        </authorList>
    </citation>
    <scope>NUCLEOTIDE SEQUENCE</scope>
    <source>
        <strain evidence="5">LLR39Z86</strain>
    </source>
</reference>
<feature type="domain" description="N-acetyltransferase" evidence="4">
    <location>
        <begin position="13"/>
        <end position="168"/>
    </location>
</feature>
<evidence type="ECO:0000313" key="5">
    <source>
        <dbReference type="EMBL" id="GLI44697.1"/>
    </source>
</evidence>
<protein>
    <submittedName>
        <fullName evidence="5">Acetyltransferase</fullName>
    </submittedName>
</protein>
<dbReference type="Gene3D" id="3.40.630.30">
    <property type="match status" value="1"/>
</dbReference>
<dbReference type="PANTHER" id="PTHR10545">
    <property type="entry name" value="DIAMINE N-ACETYLTRANSFERASE"/>
    <property type="match status" value="1"/>
</dbReference>
<dbReference type="InterPro" id="IPR016181">
    <property type="entry name" value="Acyl_CoA_acyltransferase"/>
</dbReference>
<sequence>MLMSEHTVLADGAILRRAHPNDLPEILRRISDLAAYEREPDAVETTVDDLDAALFGPEPAVFAHVVEAGGRIAGIAVWFLNFSTWTGKHGIYLEDLYVDPASRGSGYGAALLRELARICEVNGYQRIDWSVLKWNEPAIGFYESIGAVPMDEWVGYRLSDAALKALGG</sequence>
<dbReference type="PANTHER" id="PTHR10545:SF29">
    <property type="entry name" value="GH14572P-RELATED"/>
    <property type="match status" value="1"/>
</dbReference>
<keyword evidence="2" id="KW-0808">Transferase</keyword>
<evidence type="ECO:0000313" key="6">
    <source>
        <dbReference type="Proteomes" id="UP001144313"/>
    </source>
</evidence>
<evidence type="ECO:0000259" key="4">
    <source>
        <dbReference type="PROSITE" id="PS51186"/>
    </source>
</evidence>
<dbReference type="GO" id="GO:0008080">
    <property type="term" value="F:N-acetyltransferase activity"/>
    <property type="evidence" value="ECO:0007669"/>
    <property type="project" value="TreeGrafter"/>
</dbReference>
<name>A0A9W6LI43_9ACTN</name>
<dbReference type="SUPFAM" id="SSF55729">
    <property type="entry name" value="Acyl-CoA N-acyltransferases (Nat)"/>
    <property type="match status" value="1"/>
</dbReference>